<protein>
    <submittedName>
        <fullName evidence="1">Uncharacterized protein</fullName>
    </submittedName>
</protein>
<evidence type="ECO:0000313" key="2">
    <source>
        <dbReference type="Proteomes" id="UP000249757"/>
    </source>
</evidence>
<dbReference type="Proteomes" id="UP000249757">
    <property type="component" value="Unassembled WGS sequence"/>
</dbReference>
<evidence type="ECO:0000313" key="1">
    <source>
        <dbReference type="EMBL" id="KAI1511520.1"/>
    </source>
</evidence>
<name>A0A2W1FLU4_9PLEO</name>
<gene>
    <name evidence="1" type="ORF">Ptr86124_009164</name>
</gene>
<proteinExistence type="predicted"/>
<dbReference type="EMBL" id="NRDI02000013">
    <property type="protein sequence ID" value="KAI1511520.1"/>
    <property type="molecule type" value="Genomic_DNA"/>
</dbReference>
<comment type="caution">
    <text evidence="1">The sequence shown here is derived from an EMBL/GenBank/DDBJ whole genome shotgun (WGS) entry which is preliminary data.</text>
</comment>
<organism evidence="1 2">
    <name type="scientific">Pyrenophora tritici-repentis</name>
    <dbReference type="NCBI Taxonomy" id="45151"/>
    <lineage>
        <taxon>Eukaryota</taxon>
        <taxon>Fungi</taxon>
        <taxon>Dikarya</taxon>
        <taxon>Ascomycota</taxon>
        <taxon>Pezizomycotina</taxon>
        <taxon>Dothideomycetes</taxon>
        <taxon>Pleosporomycetidae</taxon>
        <taxon>Pleosporales</taxon>
        <taxon>Pleosporineae</taxon>
        <taxon>Pleosporaceae</taxon>
        <taxon>Pyrenophora</taxon>
    </lineage>
</organism>
<sequence length="68" mass="7454">MREVKTDDEQECNSASVVVQYSASSSDTPITHTADPAIEKVPRIVKPRCPYLQDIDFACIGAQFPVGK</sequence>
<reference evidence="2" key="1">
    <citation type="journal article" date="2022" name="Microb. Genom.">
        <title>A global pangenome for the wheat fungal pathogen Pyrenophora tritici-repentis and prediction of effector protein structural homology.</title>
        <authorList>
            <person name="Moolhuijzen P.M."/>
            <person name="See P.T."/>
            <person name="Shi G."/>
            <person name="Powell H.R."/>
            <person name="Cockram J."/>
            <person name="Jorgensen L.N."/>
            <person name="Benslimane H."/>
            <person name="Strelkov S.E."/>
            <person name="Turner J."/>
            <person name="Liu Z."/>
            <person name="Moffat C.S."/>
        </authorList>
    </citation>
    <scope>NUCLEOTIDE SEQUENCE [LARGE SCALE GENOMIC DNA]</scope>
</reference>
<dbReference type="AlphaFoldDB" id="A0A2W1FLU4"/>
<accession>A0A2W1FLU4</accession>
<keyword evidence="2" id="KW-1185">Reference proteome</keyword>